<sequence length="149" mass="16968">MSQDRTPHWLIQFRFILLCSPVGIVLALILAPWAIFVLPAFFGTLVFFWAGSRLFTNGFVKLFDPEGHEAIKQNGGDPFYDSLGAPLNFDSEHVRTTGRKPNATCPGCQQQVFVKTNKAFRCPTCDAHWHENNWWGWTGTKWIVLKLGR</sequence>
<dbReference type="RefSeq" id="WP_146512013.1">
    <property type="nucleotide sequence ID" value="NZ_SIHI01000039.1"/>
</dbReference>
<keyword evidence="1" id="KW-0812">Transmembrane</keyword>
<dbReference type="Proteomes" id="UP000317243">
    <property type="component" value="Unassembled WGS sequence"/>
</dbReference>
<feature type="transmembrane region" description="Helical" evidence="1">
    <location>
        <begin position="12"/>
        <end position="30"/>
    </location>
</feature>
<proteinExistence type="predicted"/>
<protein>
    <submittedName>
        <fullName evidence="2">Uncharacterized protein</fullName>
    </submittedName>
</protein>
<evidence type="ECO:0000313" key="3">
    <source>
        <dbReference type="Proteomes" id="UP000317243"/>
    </source>
</evidence>
<reference evidence="2 3" key="1">
    <citation type="submission" date="2019-02" db="EMBL/GenBank/DDBJ databases">
        <title>Deep-cultivation of Planctomycetes and their phenomic and genomic characterization uncovers novel biology.</title>
        <authorList>
            <person name="Wiegand S."/>
            <person name="Jogler M."/>
            <person name="Boedeker C."/>
            <person name="Pinto D."/>
            <person name="Vollmers J."/>
            <person name="Rivas-Marin E."/>
            <person name="Kohn T."/>
            <person name="Peeters S.H."/>
            <person name="Heuer A."/>
            <person name="Rast P."/>
            <person name="Oberbeckmann S."/>
            <person name="Bunk B."/>
            <person name="Jeske O."/>
            <person name="Meyerdierks A."/>
            <person name="Storesund J.E."/>
            <person name="Kallscheuer N."/>
            <person name="Luecker S."/>
            <person name="Lage O.M."/>
            <person name="Pohl T."/>
            <person name="Merkel B.J."/>
            <person name="Hornburger P."/>
            <person name="Mueller R.-W."/>
            <person name="Bruemmer F."/>
            <person name="Labrenz M."/>
            <person name="Spormann A.M."/>
            <person name="Op Den Camp H."/>
            <person name="Overmann J."/>
            <person name="Amann R."/>
            <person name="Jetten M.S.M."/>
            <person name="Mascher T."/>
            <person name="Medema M.H."/>
            <person name="Devos D.P."/>
            <person name="Kaster A.-K."/>
            <person name="Ovreas L."/>
            <person name="Rohde M."/>
            <person name="Galperin M.Y."/>
            <person name="Jogler C."/>
        </authorList>
    </citation>
    <scope>NUCLEOTIDE SEQUENCE [LARGE SCALE GENOMIC DNA]</scope>
    <source>
        <strain evidence="2 3">KOR42</strain>
    </source>
</reference>
<gene>
    <name evidence="2" type="ORF">KOR42_46790</name>
</gene>
<name>A0A5C5VY31_9PLAN</name>
<dbReference type="OrthoDB" id="216668at2"/>
<dbReference type="AlphaFoldDB" id="A0A5C5VY31"/>
<evidence type="ECO:0000256" key="1">
    <source>
        <dbReference type="SAM" id="Phobius"/>
    </source>
</evidence>
<dbReference type="EMBL" id="SIHI01000039">
    <property type="protein sequence ID" value="TWT42629.1"/>
    <property type="molecule type" value="Genomic_DNA"/>
</dbReference>
<evidence type="ECO:0000313" key="2">
    <source>
        <dbReference type="EMBL" id="TWT42629.1"/>
    </source>
</evidence>
<keyword evidence="1" id="KW-1133">Transmembrane helix</keyword>
<keyword evidence="1" id="KW-0472">Membrane</keyword>
<comment type="caution">
    <text evidence="2">The sequence shown here is derived from an EMBL/GenBank/DDBJ whole genome shotgun (WGS) entry which is preliminary data.</text>
</comment>
<keyword evidence="3" id="KW-1185">Reference proteome</keyword>
<accession>A0A5C5VY31</accession>
<organism evidence="2 3">
    <name type="scientific">Thalassoglobus neptunius</name>
    <dbReference type="NCBI Taxonomy" id="1938619"/>
    <lineage>
        <taxon>Bacteria</taxon>
        <taxon>Pseudomonadati</taxon>
        <taxon>Planctomycetota</taxon>
        <taxon>Planctomycetia</taxon>
        <taxon>Planctomycetales</taxon>
        <taxon>Planctomycetaceae</taxon>
        <taxon>Thalassoglobus</taxon>
    </lineage>
</organism>